<feature type="domain" description="Trimeric autotransporter adhesin YadA-like C-terminal membrane anchor" evidence="12">
    <location>
        <begin position="77"/>
        <end position="137"/>
    </location>
</feature>
<comment type="subcellular location">
    <subcellularLocation>
        <location evidence="2">Cell outer membrane</location>
    </subcellularLocation>
    <subcellularLocation>
        <location evidence="1">Cell surface</location>
    </subcellularLocation>
</comment>
<dbReference type="Gene3D" id="3.30.1300.30">
    <property type="entry name" value="GSPII I/J protein-like"/>
    <property type="match status" value="1"/>
</dbReference>
<evidence type="ECO:0000259" key="13">
    <source>
        <dbReference type="Pfam" id="PF05662"/>
    </source>
</evidence>
<dbReference type="GO" id="GO:0015031">
    <property type="term" value="P:protein transport"/>
    <property type="evidence" value="ECO:0007669"/>
    <property type="project" value="UniProtKB-KW"/>
</dbReference>
<accession>A0AA40R8Q8</accession>
<evidence type="ECO:0000313" key="15">
    <source>
        <dbReference type="Proteomes" id="UP000070119"/>
    </source>
</evidence>
<evidence type="ECO:0000256" key="11">
    <source>
        <dbReference type="SAM" id="MobiDB-lite"/>
    </source>
</evidence>
<evidence type="ECO:0000256" key="2">
    <source>
        <dbReference type="ARBA" id="ARBA00004442"/>
    </source>
</evidence>
<keyword evidence="7" id="KW-0732">Signal</keyword>
<dbReference type="GO" id="GO:0009279">
    <property type="term" value="C:cell outer membrane"/>
    <property type="evidence" value="ECO:0007669"/>
    <property type="project" value="UniProtKB-SubCell"/>
</dbReference>
<evidence type="ECO:0000256" key="9">
    <source>
        <dbReference type="ARBA" id="ARBA00023136"/>
    </source>
</evidence>
<dbReference type="Proteomes" id="UP000070119">
    <property type="component" value="Unassembled WGS sequence"/>
</dbReference>
<evidence type="ECO:0000313" key="14">
    <source>
        <dbReference type="EMBL" id="KWZ58419.1"/>
    </source>
</evidence>
<sequence>MSVGSDTQQRQITNVAPGTQPTDAVNLQQLNSGMNNTLNQANNYTNSQVQSLRNNIDSVQKDSDGGAAAAMAVAGLPQPTRPGMNMVALASSVYRGQSGQALGLSRISENGRWVYKGAVTLNTRGAFGFVVGGGYQW</sequence>
<reference evidence="14 15" key="1">
    <citation type="submission" date="2015-11" db="EMBL/GenBank/DDBJ databases">
        <authorList>
            <person name="Sahl J."/>
            <person name="Wagner D."/>
            <person name="Keim P."/>
        </authorList>
    </citation>
    <scope>NUCLEOTIDE SEQUENCE [LARGE SCALE GENOMIC DNA]</scope>
    <source>
        <strain evidence="14 15">MSMB1157</strain>
    </source>
</reference>
<comment type="similarity">
    <text evidence="3">Belongs to the autotransporter-2 (AT-2) (TC 1.B.40) family.</text>
</comment>
<keyword evidence="4" id="KW-0813">Transport</keyword>
<organism evidence="14 15">
    <name type="scientific">Burkholderia ubonensis</name>
    <dbReference type="NCBI Taxonomy" id="101571"/>
    <lineage>
        <taxon>Bacteria</taxon>
        <taxon>Pseudomonadati</taxon>
        <taxon>Pseudomonadota</taxon>
        <taxon>Betaproteobacteria</taxon>
        <taxon>Burkholderiales</taxon>
        <taxon>Burkholderiaceae</taxon>
        <taxon>Burkholderia</taxon>
        <taxon>Burkholderia cepacia complex</taxon>
    </lineage>
</organism>
<dbReference type="SUPFAM" id="SSF54523">
    <property type="entry name" value="Pili subunits"/>
    <property type="match status" value="1"/>
</dbReference>
<evidence type="ECO:0000259" key="12">
    <source>
        <dbReference type="Pfam" id="PF03895"/>
    </source>
</evidence>
<evidence type="ECO:0000256" key="5">
    <source>
        <dbReference type="ARBA" id="ARBA00022452"/>
    </source>
</evidence>
<evidence type="ECO:0008006" key="16">
    <source>
        <dbReference type="Google" id="ProtNLM"/>
    </source>
</evidence>
<dbReference type="InterPro" id="IPR011049">
    <property type="entry name" value="Serralysin-like_metalloprot_C"/>
</dbReference>
<gene>
    <name evidence="14" type="ORF">WK57_18215</name>
</gene>
<feature type="region of interest" description="Disordered" evidence="11">
    <location>
        <begin position="1"/>
        <end position="22"/>
    </location>
</feature>
<keyword evidence="9" id="KW-0472">Membrane</keyword>
<dbReference type="Pfam" id="PF03895">
    <property type="entry name" value="YadA_anchor"/>
    <property type="match status" value="1"/>
</dbReference>
<keyword evidence="10" id="KW-0998">Cell outer membrane</keyword>
<dbReference type="InterPro" id="IPR008635">
    <property type="entry name" value="Coiled_stalk_dom"/>
</dbReference>
<protein>
    <recommendedName>
        <fullName evidence="16">Trimeric autotransporter adhesin YadA-like C-terminal membrane anchor domain-containing protein</fullName>
    </recommendedName>
</protein>
<keyword evidence="8" id="KW-0653">Protein transport</keyword>
<evidence type="ECO:0000256" key="7">
    <source>
        <dbReference type="ARBA" id="ARBA00022729"/>
    </source>
</evidence>
<dbReference type="GO" id="GO:0009986">
    <property type="term" value="C:cell surface"/>
    <property type="evidence" value="ECO:0007669"/>
    <property type="project" value="UniProtKB-SubCell"/>
</dbReference>
<evidence type="ECO:0000256" key="6">
    <source>
        <dbReference type="ARBA" id="ARBA00022692"/>
    </source>
</evidence>
<dbReference type="Gene3D" id="2.150.10.10">
    <property type="entry name" value="Serralysin-like metalloprotease, C-terminal"/>
    <property type="match status" value="1"/>
</dbReference>
<dbReference type="AlphaFoldDB" id="A0AA40R8Q8"/>
<keyword evidence="6" id="KW-0812">Transmembrane</keyword>
<dbReference type="EMBL" id="LNJU01000003">
    <property type="protein sequence ID" value="KWZ58419.1"/>
    <property type="molecule type" value="Genomic_DNA"/>
</dbReference>
<evidence type="ECO:0000256" key="10">
    <source>
        <dbReference type="ARBA" id="ARBA00023237"/>
    </source>
</evidence>
<comment type="caution">
    <text evidence="14">The sequence shown here is derived from an EMBL/GenBank/DDBJ whole genome shotgun (WGS) entry which is preliminary data.</text>
</comment>
<dbReference type="InterPro" id="IPR045584">
    <property type="entry name" value="Pilin-like"/>
</dbReference>
<evidence type="ECO:0000256" key="1">
    <source>
        <dbReference type="ARBA" id="ARBA00004241"/>
    </source>
</evidence>
<evidence type="ECO:0000256" key="4">
    <source>
        <dbReference type="ARBA" id="ARBA00022448"/>
    </source>
</evidence>
<keyword evidence="5" id="KW-1134">Transmembrane beta strand</keyword>
<dbReference type="Pfam" id="PF05662">
    <property type="entry name" value="YadA_stalk"/>
    <property type="match status" value="1"/>
</dbReference>
<dbReference type="InterPro" id="IPR005594">
    <property type="entry name" value="YadA_C"/>
</dbReference>
<dbReference type="SUPFAM" id="SSF101967">
    <property type="entry name" value="Adhesin YadA, collagen-binding domain"/>
    <property type="match status" value="1"/>
</dbReference>
<evidence type="ECO:0000256" key="8">
    <source>
        <dbReference type="ARBA" id="ARBA00022927"/>
    </source>
</evidence>
<evidence type="ECO:0000256" key="3">
    <source>
        <dbReference type="ARBA" id="ARBA00005848"/>
    </source>
</evidence>
<feature type="domain" description="Trimeric autotransporter adhesin YadA-like stalk" evidence="13">
    <location>
        <begin position="11"/>
        <end position="50"/>
    </location>
</feature>
<name>A0AA40R8Q8_9BURK</name>
<proteinExistence type="inferred from homology"/>